<proteinExistence type="predicted"/>
<dbReference type="Gene3D" id="2.30.130.30">
    <property type="entry name" value="Hypothetical protein"/>
    <property type="match status" value="1"/>
</dbReference>
<dbReference type="InterPro" id="IPR007374">
    <property type="entry name" value="ASCH_domain"/>
</dbReference>
<reference evidence="2 3" key="1">
    <citation type="submission" date="2020-08" db="EMBL/GenBank/DDBJ databases">
        <title>A Genomic Blueprint of the Chicken Gut Microbiome.</title>
        <authorList>
            <person name="Gilroy R."/>
            <person name="Ravi A."/>
            <person name="Getino M."/>
            <person name="Pursley I."/>
            <person name="Horton D.L."/>
            <person name="Alikhan N.-F."/>
            <person name="Baker D."/>
            <person name="Gharbi K."/>
            <person name="Hall N."/>
            <person name="Watson M."/>
            <person name="Adriaenssens E.M."/>
            <person name="Foster-Nyarko E."/>
            <person name="Jarju S."/>
            <person name="Secka A."/>
            <person name="Antonio M."/>
            <person name="Oren A."/>
            <person name="Chaudhuri R."/>
            <person name="La Ragione R.M."/>
            <person name="Hildebrand F."/>
            <person name="Pallen M.J."/>
        </authorList>
    </citation>
    <scope>NUCLEOTIDE SEQUENCE [LARGE SCALE GENOMIC DNA]</scope>
    <source>
        <strain evidence="2 3">Sa3CUN2</strain>
    </source>
</reference>
<dbReference type="RefSeq" id="WP_191684781.1">
    <property type="nucleotide sequence ID" value="NZ_JACSQW010000018.1"/>
</dbReference>
<feature type="domain" description="ASCH" evidence="1">
    <location>
        <begin position="4"/>
        <end position="63"/>
    </location>
</feature>
<dbReference type="Pfam" id="PF04266">
    <property type="entry name" value="ASCH"/>
    <property type="match status" value="1"/>
</dbReference>
<dbReference type="EMBL" id="JACSQW010000018">
    <property type="protein sequence ID" value="MBD7895428.1"/>
    <property type="molecule type" value="Genomic_DNA"/>
</dbReference>
<evidence type="ECO:0000313" key="3">
    <source>
        <dbReference type="Proteomes" id="UP000616837"/>
    </source>
</evidence>
<comment type="caution">
    <text evidence="2">The sequence shown here is derived from an EMBL/GenBank/DDBJ whole genome shotgun (WGS) entry which is preliminary data.</text>
</comment>
<gene>
    <name evidence="2" type="ORF">H9564_06945</name>
</gene>
<protein>
    <submittedName>
        <fullName evidence="2">ASCH domain-containing protein</fullName>
    </submittedName>
</protein>
<dbReference type="SUPFAM" id="SSF88697">
    <property type="entry name" value="PUA domain-like"/>
    <property type="match status" value="1"/>
</dbReference>
<keyword evidence="3" id="KW-1185">Reference proteome</keyword>
<dbReference type="InterPro" id="IPR015947">
    <property type="entry name" value="PUA-like_sf"/>
</dbReference>
<name>A0ABR8PDQ9_9LACO</name>
<dbReference type="Proteomes" id="UP000616837">
    <property type="component" value="Unassembled WGS sequence"/>
</dbReference>
<sequence length="131" mass="15159">MKALSIRSDYAAEIMHGTKTEEYRTWSTKYRGDLLICNTAKKIRGFVPGYALCVAKIIDVEQREDDNGRYYAWKIAPFTKNGSYWIDPLPIKGQLGLFNVDDRLIKRAPFAEIHSRSAKEWLEKVVAPLRY</sequence>
<accession>A0ABR8PDQ9</accession>
<evidence type="ECO:0000313" key="2">
    <source>
        <dbReference type="EMBL" id="MBD7895428.1"/>
    </source>
</evidence>
<evidence type="ECO:0000259" key="1">
    <source>
        <dbReference type="Pfam" id="PF04266"/>
    </source>
</evidence>
<organism evidence="2 3">
    <name type="scientific">Limosilactobacillus avistercoris</name>
    <dbReference type="NCBI Taxonomy" id="2762243"/>
    <lineage>
        <taxon>Bacteria</taxon>
        <taxon>Bacillati</taxon>
        <taxon>Bacillota</taxon>
        <taxon>Bacilli</taxon>
        <taxon>Lactobacillales</taxon>
        <taxon>Lactobacillaceae</taxon>
        <taxon>Limosilactobacillus</taxon>
    </lineage>
</organism>